<sequence length="232" mass="26512">MYIGKRCAVVGCRNCDGDIKVWKESVCKLHPPLLHEDCPCLKPFSMHSFPQGERNKSIRQCWIQNLQRKNFDPGTTFRVCSIHFVDGRPTEDNPYPTLHLGTPYVRHKGRRKIKKHVTVPAKPDVSASQPSSSSTVNNPQKPDDDQSEVSSMFRNIRTYQRPRRTNDQVLANCPTCGCERHVIKKVDKCIQVQLQPNQYQPYIAGPEQYLNLQLTVDNASQIVVKTEPLTEN</sequence>
<accession>A0ACB8CXE2</accession>
<keyword evidence="2" id="KW-1185">Reference proteome</keyword>
<gene>
    <name evidence="1" type="ORF">HPB49_013813</name>
</gene>
<reference evidence="1" key="1">
    <citation type="submission" date="2020-05" db="EMBL/GenBank/DDBJ databases">
        <title>Large-scale comparative analyses of tick genomes elucidate their genetic diversity and vector capacities.</title>
        <authorList>
            <person name="Jia N."/>
            <person name="Wang J."/>
            <person name="Shi W."/>
            <person name="Du L."/>
            <person name="Sun Y."/>
            <person name="Zhan W."/>
            <person name="Jiang J."/>
            <person name="Wang Q."/>
            <person name="Zhang B."/>
            <person name="Ji P."/>
            <person name="Sakyi L.B."/>
            <person name="Cui X."/>
            <person name="Yuan T."/>
            <person name="Jiang B."/>
            <person name="Yang W."/>
            <person name="Lam T.T.-Y."/>
            <person name="Chang Q."/>
            <person name="Ding S."/>
            <person name="Wang X."/>
            <person name="Zhu J."/>
            <person name="Ruan X."/>
            <person name="Zhao L."/>
            <person name="Wei J."/>
            <person name="Que T."/>
            <person name="Du C."/>
            <person name="Cheng J."/>
            <person name="Dai P."/>
            <person name="Han X."/>
            <person name="Huang E."/>
            <person name="Gao Y."/>
            <person name="Liu J."/>
            <person name="Shao H."/>
            <person name="Ye R."/>
            <person name="Li L."/>
            <person name="Wei W."/>
            <person name="Wang X."/>
            <person name="Wang C."/>
            <person name="Yang T."/>
            <person name="Huo Q."/>
            <person name="Li W."/>
            <person name="Guo W."/>
            <person name="Chen H."/>
            <person name="Zhou L."/>
            <person name="Ni X."/>
            <person name="Tian J."/>
            <person name="Zhou Y."/>
            <person name="Sheng Y."/>
            <person name="Liu T."/>
            <person name="Pan Y."/>
            <person name="Xia L."/>
            <person name="Li J."/>
            <person name="Zhao F."/>
            <person name="Cao W."/>
        </authorList>
    </citation>
    <scope>NUCLEOTIDE SEQUENCE</scope>
    <source>
        <strain evidence="1">Dsil-2018</strain>
    </source>
</reference>
<protein>
    <submittedName>
        <fullName evidence="1">Uncharacterized protein</fullName>
    </submittedName>
</protein>
<evidence type="ECO:0000313" key="1">
    <source>
        <dbReference type="EMBL" id="KAH7953898.1"/>
    </source>
</evidence>
<evidence type="ECO:0000313" key="2">
    <source>
        <dbReference type="Proteomes" id="UP000821865"/>
    </source>
</evidence>
<dbReference type="EMBL" id="CM023473">
    <property type="protein sequence ID" value="KAH7953898.1"/>
    <property type="molecule type" value="Genomic_DNA"/>
</dbReference>
<proteinExistence type="predicted"/>
<comment type="caution">
    <text evidence="1">The sequence shown here is derived from an EMBL/GenBank/DDBJ whole genome shotgun (WGS) entry which is preliminary data.</text>
</comment>
<organism evidence="1 2">
    <name type="scientific">Dermacentor silvarum</name>
    <name type="common">Tick</name>
    <dbReference type="NCBI Taxonomy" id="543639"/>
    <lineage>
        <taxon>Eukaryota</taxon>
        <taxon>Metazoa</taxon>
        <taxon>Ecdysozoa</taxon>
        <taxon>Arthropoda</taxon>
        <taxon>Chelicerata</taxon>
        <taxon>Arachnida</taxon>
        <taxon>Acari</taxon>
        <taxon>Parasitiformes</taxon>
        <taxon>Ixodida</taxon>
        <taxon>Ixodoidea</taxon>
        <taxon>Ixodidae</taxon>
        <taxon>Rhipicephalinae</taxon>
        <taxon>Dermacentor</taxon>
    </lineage>
</organism>
<name>A0ACB8CXE2_DERSI</name>
<dbReference type="Proteomes" id="UP000821865">
    <property type="component" value="Chromosome 4"/>
</dbReference>